<dbReference type="SUPFAM" id="SSF46767">
    <property type="entry name" value="Methylated DNA-protein cysteine methyltransferase, C-terminal domain"/>
    <property type="match status" value="1"/>
</dbReference>
<comment type="similarity">
    <text evidence="2 9">Belongs to the MGMT family.</text>
</comment>
<keyword evidence="5 9" id="KW-0808">Transferase</keyword>
<evidence type="ECO:0000256" key="3">
    <source>
        <dbReference type="ARBA" id="ARBA00022490"/>
    </source>
</evidence>
<keyword evidence="3 9" id="KW-0963">Cytoplasm</keyword>
<dbReference type="PROSITE" id="PS00374">
    <property type="entry name" value="MGMT"/>
    <property type="match status" value="1"/>
</dbReference>
<evidence type="ECO:0000256" key="7">
    <source>
        <dbReference type="ARBA" id="ARBA00023204"/>
    </source>
</evidence>
<comment type="miscellaneous">
    <text evidence="9">This enzyme catalyzes only one turnover and therefore is not strictly catalytic. According to one definition, an enzyme is a biocatalyst that acts repeatedly and over many reaction cycles.</text>
</comment>
<dbReference type="SUPFAM" id="SSF53155">
    <property type="entry name" value="Methylated DNA-protein cysteine methyltransferase domain"/>
    <property type="match status" value="1"/>
</dbReference>
<dbReference type="GO" id="GO:0003908">
    <property type="term" value="F:methylated-DNA-[protein]-cysteine S-methyltransferase activity"/>
    <property type="evidence" value="ECO:0007669"/>
    <property type="project" value="UniProtKB-UniRule"/>
</dbReference>
<keyword evidence="14" id="KW-1185">Reference proteome</keyword>
<proteinExistence type="inferred from homology"/>
<keyword evidence="4 9" id="KW-0489">Methyltransferase</keyword>
<dbReference type="EC" id="2.1.1.63" evidence="9"/>
<evidence type="ECO:0000313" key="12">
    <source>
        <dbReference type="EMBL" id="QII14081.1"/>
    </source>
</evidence>
<organism evidence="13 14">
    <name type="scientific">Kuenenia stuttgartiensis</name>
    <dbReference type="NCBI Taxonomy" id="174633"/>
    <lineage>
        <taxon>Bacteria</taxon>
        <taxon>Pseudomonadati</taxon>
        <taxon>Planctomycetota</taxon>
        <taxon>Candidatus Brocadiia</taxon>
        <taxon>Candidatus Brocadiales</taxon>
        <taxon>Candidatus Brocadiaceae</taxon>
        <taxon>Candidatus Kuenenia</taxon>
    </lineage>
</organism>
<dbReference type="GO" id="GO:0005737">
    <property type="term" value="C:cytoplasm"/>
    <property type="evidence" value="ECO:0007669"/>
    <property type="project" value="UniProtKB-SubCell"/>
</dbReference>
<evidence type="ECO:0000313" key="15">
    <source>
        <dbReference type="Proteomes" id="UP000501926"/>
    </source>
</evidence>
<evidence type="ECO:0000256" key="2">
    <source>
        <dbReference type="ARBA" id="ARBA00008711"/>
    </source>
</evidence>
<dbReference type="CDD" id="cd06445">
    <property type="entry name" value="ATase"/>
    <property type="match status" value="1"/>
</dbReference>
<dbReference type="KEGG" id="kst:KSMBR1_2364"/>
<feature type="domain" description="Methylated-DNA-[protein]-cysteine S-methyltransferase DNA binding" evidence="10">
    <location>
        <begin position="96"/>
        <end position="174"/>
    </location>
</feature>
<dbReference type="InterPro" id="IPR008332">
    <property type="entry name" value="MethylG_MeTrfase_N"/>
</dbReference>
<dbReference type="FunFam" id="1.10.10.10:FF:000214">
    <property type="entry name" value="Methylated-DNA--protein-cysteine methyltransferase"/>
    <property type="match status" value="1"/>
</dbReference>
<dbReference type="InterPro" id="IPR036217">
    <property type="entry name" value="MethylDNA_cys_MeTrfase_DNAb"/>
</dbReference>
<evidence type="ECO:0000259" key="10">
    <source>
        <dbReference type="Pfam" id="PF01035"/>
    </source>
</evidence>
<reference evidence="13" key="1">
    <citation type="submission" date="2017-10" db="EMBL/GenBank/DDBJ databases">
        <authorList>
            <person name="Banno H."/>
            <person name="Chua N.-H."/>
        </authorList>
    </citation>
    <scope>NUCLEOTIDE SEQUENCE [LARGE SCALE GENOMIC DNA]</scope>
    <source>
        <strain evidence="13">Kuenenia_mbr1_ru-nijmegen</strain>
    </source>
</reference>
<feature type="active site" description="Nucleophile; methyl group acceptor" evidence="9">
    <location>
        <position position="146"/>
    </location>
</feature>
<evidence type="ECO:0000259" key="11">
    <source>
        <dbReference type="Pfam" id="PF02870"/>
    </source>
</evidence>
<keyword evidence="7 9" id="KW-0234">DNA repair</keyword>
<comment type="catalytic activity">
    <reaction evidence="1 9">
        <text>a 4-O-methyl-thymidine in DNA + L-cysteinyl-[protein] = a thymidine in DNA + S-methyl-L-cysteinyl-[protein]</text>
        <dbReference type="Rhea" id="RHEA:53428"/>
        <dbReference type="Rhea" id="RHEA-COMP:10131"/>
        <dbReference type="Rhea" id="RHEA-COMP:10132"/>
        <dbReference type="Rhea" id="RHEA-COMP:13555"/>
        <dbReference type="Rhea" id="RHEA-COMP:13556"/>
        <dbReference type="ChEBI" id="CHEBI:29950"/>
        <dbReference type="ChEBI" id="CHEBI:82612"/>
        <dbReference type="ChEBI" id="CHEBI:137386"/>
        <dbReference type="ChEBI" id="CHEBI:137387"/>
        <dbReference type="EC" id="2.1.1.63"/>
    </reaction>
</comment>
<dbReference type="Pfam" id="PF01035">
    <property type="entry name" value="DNA_binding_1"/>
    <property type="match status" value="1"/>
</dbReference>
<dbReference type="NCBIfam" id="TIGR00589">
    <property type="entry name" value="ogt"/>
    <property type="match status" value="1"/>
</dbReference>
<evidence type="ECO:0000256" key="4">
    <source>
        <dbReference type="ARBA" id="ARBA00022603"/>
    </source>
</evidence>
<keyword evidence="6 9" id="KW-0227">DNA damage</keyword>
<dbReference type="EMBL" id="LT934425">
    <property type="protein sequence ID" value="SOH04853.1"/>
    <property type="molecule type" value="Genomic_DNA"/>
</dbReference>
<dbReference type="InterPro" id="IPR001497">
    <property type="entry name" value="MethylDNA_cys_MeTrfase_AS"/>
</dbReference>
<dbReference type="Gene3D" id="3.30.160.70">
    <property type="entry name" value="Methylated DNA-protein cysteine methyltransferase domain"/>
    <property type="match status" value="1"/>
</dbReference>
<sequence length="187" mass="21296">MDKKGRTNNYKEIHFSTFPTPLGYVYIAKTKKGICRIAFPLTSGDDLPLHDQCAIYTRLHENDAFLKHEIAVLKKYFEGKKVVFDFSLDLSIGTLFQRKVWDKLREIPYGECRSYKWVAEQIGNPKAARAVGMANNKNPLPPVIPCHRVIGVNGKLTGYATGIHVKQWLLEMEQGAKSFPMKRRGIV</sequence>
<evidence type="ECO:0000313" key="14">
    <source>
        <dbReference type="Proteomes" id="UP000221734"/>
    </source>
</evidence>
<evidence type="ECO:0000256" key="9">
    <source>
        <dbReference type="HAMAP-Rule" id="MF_00772"/>
    </source>
</evidence>
<protein>
    <recommendedName>
        <fullName evidence="9">Methylated-DNA--protein-cysteine methyltransferase</fullName>
        <ecNumber evidence="9">2.1.1.63</ecNumber>
    </recommendedName>
    <alternativeName>
        <fullName evidence="9">6-O-methylguanine-DNA methyltransferase</fullName>
        <shortName evidence="9">MGMT</shortName>
    </alternativeName>
    <alternativeName>
        <fullName evidence="9">O-6-methylguanine-DNA-alkyltransferase</fullName>
    </alternativeName>
</protein>
<dbReference type="EMBL" id="CP049055">
    <property type="protein sequence ID" value="QII14081.1"/>
    <property type="molecule type" value="Genomic_DNA"/>
</dbReference>
<feature type="domain" description="Methylguanine DNA methyltransferase ribonuclease-like" evidence="11">
    <location>
        <begin position="13"/>
        <end position="90"/>
    </location>
</feature>
<comment type="subcellular location">
    <subcellularLocation>
        <location evidence="9">Cytoplasm</location>
    </subcellularLocation>
</comment>
<dbReference type="GO" id="GO:0006307">
    <property type="term" value="P:DNA alkylation repair"/>
    <property type="evidence" value="ECO:0007669"/>
    <property type="project" value="UniProtKB-UniRule"/>
</dbReference>
<dbReference type="GO" id="GO:0032259">
    <property type="term" value="P:methylation"/>
    <property type="evidence" value="ECO:0007669"/>
    <property type="project" value="UniProtKB-KW"/>
</dbReference>
<reference evidence="12 15" key="2">
    <citation type="submission" date="2020-02" db="EMBL/GenBank/DDBJ databases">
        <title>Newly sequenced genome of strain CSTR1 showed variability in Candidatus Kuenenia stuttgartiensis genomes.</title>
        <authorList>
            <person name="Ding C."/>
            <person name="Adrian L."/>
        </authorList>
    </citation>
    <scope>NUCLEOTIDE SEQUENCE [LARGE SCALE GENOMIC DNA]</scope>
    <source>
        <strain evidence="12 15">CSTR1</strain>
    </source>
</reference>
<dbReference type="Proteomes" id="UP000221734">
    <property type="component" value="Chromosome Kuenenia_stuttgartiensis_MBR1"/>
</dbReference>
<evidence type="ECO:0000256" key="1">
    <source>
        <dbReference type="ARBA" id="ARBA00001286"/>
    </source>
</evidence>
<name>A0A2C9CH28_KUEST</name>
<dbReference type="PANTHER" id="PTHR10815:SF5">
    <property type="entry name" value="METHYLATED-DNA--PROTEIN-CYSTEINE METHYLTRANSFERASE"/>
    <property type="match status" value="1"/>
</dbReference>
<dbReference type="Proteomes" id="UP000501926">
    <property type="component" value="Chromosome"/>
</dbReference>
<dbReference type="HAMAP" id="MF_00772">
    <property type="entry name" value="OGT"/>
    <property type="match status" value="1"/>
</dbReference>
<gene>
    <name evidence="13" type="primary">ogt</name>
    <name evidence="12" type="ORF">KsCSTR_47030</name>
    <name evidence="13" type="ORF">KSMBR1_2364</name>
</gene>
<dbReference type="RefSeq" id="WP_197705186.1">
    <property type="nucleotide sequence ID" value="NZ_CP049055.1"/>
</dbReference>
<comment type="catalytic activity">
    <reaction evidence="8 9">
        <text>a 6-O-methyl-2'-deoxyguanosine in DNA + L-cysteinyl-[protein] = S-methyl-L-cysteinyl-[protein] + a 2'-deoxyguanosine in DNA</text>
        <dbReference type="Rhea" id="RHEA:24000"/>
        <dbReference type="Rhea" id="RHEA-COMP:10131"/>
        <dbReference type="Rhea" id="RHEA-COMP:10132"/>
        <dbReference type="Rhea" id="RHEA-COMP:11367"/>
        <dbReference type="Rhea" id="RHEA-COMP:11368"/>
        <dbReference type="ChEBI" id="CHEBI:29950"/>
        <dbReference type="ChEBI" id="CHEBI:82612"/>
        <dbReference type="ChEBI" id="CHEBI:85445"/>
        <dbReference type="ChEBI" id="CHEBI:85448"/>
        <dbReference type="EC" id="2.1.1.63"/>
    </reaction>
</comment>
<dbReference type="Gene3D" id="1.10.10.10">
    <property type="entry name" value="Winged helix-like DNA-binding domain superfamily/Winged helix DNA-binding domain"/>
    <property type="match status" value="1"/>
</dbReference>
<accession>A0A2C9CH28</accession>
<dbReference type="InterPro" id="IPR023546">
    <property type="entry name" value="MGMT"/>
</dbReference>
<evidence type="ECO:0000256" key="8">
    <source>
        <dbReference type="ARBA" id="ARBA00049348"/>
    </source>
</evidence>
<dbReference type="InterPro" id="IPR036631">
    <property type="entry name" value="MGMT_N_sf"/>
</dbReference>
<comment type="function">
    <text evidence="9">Involved in the cellular defense against the biological effects of O6-methylguanine (O6-MeG) and O4-methylthymine (O4-MeT) in DNA. Repairs the methylated nucleobase in DNA by stoichiometrically transferring the methyl group to a cysteine residue in the enzyme. This is a suicide reaction: the enzyme is irreversibly inactivated.</text>
</comment>
<evidence type="ECO:0000256" key="6">
    <source>
        <dbReference type="ARBA" id="ARBA00022763"/>
    </source>
</evidence>
<evidence type="ECO:0000256" key="5">
    <source>
        <dbReference type="ARBA" id="ARBA00022679"/>
    </source>
</evidence>
<dbReference type="PANTHER" id="PTHR10815">
    <property type="entry name" value="METHYLATED-DNA--PROTEIN-CYSTEINE METHYLTRANSFERASE"/>
    <property type="match status" value="1"/>
</dbReference>
<dbReference type="Pfam" id="PF02870">
    <property type="entry name" value="Methyltransf_1N"/>
    <property type="match status" value="1"/>
</dbReference>
<dbReference type="InterPro" id="IPR014048">
    <property type="entry name" value="MethylDNA_cys_MeTrfase_DNA-bd"/>
</dbReference>
<dbReference type="AlphaFoldDB" id="A0A2C9CH28"/>
<dbReference type="InterPro" id="IPR036388">
    <property type="entry name" value="WH-like_DNA-bd_sf"/>
</dbReference>
<evidence type="ECO:0000313" key="13">
    <source>
        <dbReference type="EMBL" id="SOH04853.1"/>
    </source>
</evidence>